<dbReference type="Gene3D" id="3.40.50.11380">
    <property type="match status" value="1"/>
</dbReference>
<evidence type="ECO:0000256" key="2">
    <source>
        <dbReference type="ARBA" id="ARBA00005386"/>
    </source>
</evidence>
<keyword evidence="12" id="KW-1185">Reference proteome</keyword>
<comment type="caution">
    <text evidence="11">The sequence shown here is derived from an EMBL/GenBank/DDBJ whole genome shotgun (WGS) entry which is preliminary data.</text>
</comment>
<evidence type="ECO:0000256" key="9">
    <source>
        <dbReference type="SAM" id="MobiDB-lite"/>
    </source>
</evidence>
<feature type="repeat" description="TPR" evidence="8">
    <location>
        <begin position="209"/>
        <end position="242"/>
    </location>
</feature>
<evidence type="ECO:0000256" key="8">
    <source>
        <dbReference type="PROSITE-ProRule" id="PRU00339"/>
    </source>
</evidence>
<dbReference type="RefSeq" id="WP_088253681.1">
    <property type="nucleotide sequence ID" value="NZ_NIDE01000003.1"/>
</dbReference>
<feature type="repeat" description="TPR" evidence="8">
    <location>
        <begin position="175"/>
        <end position="208"/>
    </location>
</feature>
<dbReference type="Gene3D" id="1.25.40.10">
    <property type="entry name" value="Tetratricopeptide repeat domain"/>
    <property type="match status" value="5"/>
</dbReference>
<evidence type="ECO:0000256" key="5">
    <source>
        <dbReference type="ARBA" id="ARBA00022679"/>
    </source>
</evidence>
<proteinExistence type="inferred from homology"/>
<dbReference type="GO" id="GO:0097363">
    <property type="term" value="F:protein O-acetylglucosaminyltransferase activity"/>
    <property type="evidence" value="ECO:0007669"/>
    <property type="project" value="UniProtKB-EC"/>
</dbReference>
<protein>
    <recommendedName>
        <fullName evidence="3">protein O-GlcNAc transferase</fullName>
        <ecNumber evidence="3">2.4.1.255</ecNumber>
    </recommendedName>
</protein>
<dbReference type="Pfam" id="PF13432">
    <property type="entry name" value="TPR_16"/>
    <property type="match status" value="2"/>
</dbReference>
<evidence type="ECO:0000256" key="1">
    <source>
        <dbReference type="ARBA" id="ARBA00004922"/>
    </source>
</evidence>
<evidence type="ECO:0000313" key="12">
    <source>
        <dbReference type="Proteomes" id="UP000214646"/>
    </source>
</evidence>
<dbReference type="InterPro" id="IPR029489">
    <property type="entry name" value="OGT/SEC/SPY_C"/>
</dbReference>
<name>A0A225DTN0_9BACT</name>
<evidence type="ECO:0000256" key="6">
    <source>
        <dbReference type="ARBA" id="ARBA00022737"/>
    </source>
</evidence>
<feature type="compositionally biased region" description="Basic and acidic residues" evidence="9">
    <location>
        <begin position="9"/>
        <end position="22"/>
    </location>
</feature>
<feature type="domain" description="O-GlcNAc transferase C-terminal" evidence="10">
    <location>
        <begin position="357"/>
        <end position="586"/>
    </location>
</feature>
<keyword evidence="7 8" id="KW-0802">TPR repeat</keyword>
<evidence type="ECO:0000313" key="11">
    <source>
        <dbReference type="EMBL" id="OWK44403.1"/>
    </source>
</evidence>
<dbReference type="Proteomes" id="UP000214646">
    <property type="component" value="Unassembled WGS sequence"/>
</dbReference>
<dbReference type="InterPro" id="IPR019734">
    <property type="entry name" value="TPR_rpt"/>
</dbReference>
<evidence type="ECO:0000256" key="4">
    <source>
        <dbReference type="ARBA" id="ARBA00022676"/>
    </source>
</evidence>
<feature type="domain" description="O-GlcNAc transferase C-terminal" evidence="10">
    <location>
        <begin position="593"/>
        <end position="777"/>
    </location>
</feature>
<dbReference type="Pfam" id="PF13176">
    <property type="entry name" value="TPR_7"/>
    <property type="match status" value="1"/>
</dbReference>
<feature type="repeat" description="TPR" evidence="8">
    <location>
        <begin position="107"/>
        <end position="140"/>
    </location>
</feature>
<dbReference type="OrthoDB" id="251285at2"/>
<dbReference type="InterPro" id="IPR037919">
    <property type="entry name" value="OGT"/>
</dbReference>
<organism evidence="11 12">
    <name type="scientific">Fimbriiglobus ruber</name>
    <dbReference type="NCBI Taxonomy" id="1908690"/>
    <lineage>
        <taxon>Bacteria</taxon>
        <taxon>Pseudomonadati</taxon>
        <taxon>Planctomycetota</taxon>
        <taxon>Planctomycetia</taxon>
        <taxon>Gemmatales</taxon>
        <taxon>Gemmataceae</taxon>
        <taxon>Fimbriiglobus</taxon>
    </lineage>
</organism>
<dbReference type="InterPro" id="IPR011990">
    <property type="entry name" value="TPR-like_helical_dom_sf"/>
</dbReference>
<dbReference type="PANTHER" id="PTHR44366:SF1">
    <property type="entry name" value="UDP-N-ACETYLGLUCOSAMINE--PEPTIDE N-ACETYLGLUCOSAMINYLTRANSFERASE 110 KDA SUBUNIT"/>
    <property type="match status" value="1"/>
</dbReference>
<dbReference type="EMBL" id="NIDE01000003">
    <property type="protein sequence ID" value="OWK44403.1"/>
    <property type="molecule type" value="Genomic_DNA"/>
</dbReference>
<comment type="pathway">
    <text evidence="1">Protein modification; protein glycosylation.</text>
</comment>
<evidence type="ECO:0000256" key="7">
    <source>
        <dbReference type="ARBA" id="ARBA00022803"/>
    </source>
</evidence>
<dbReference type="SMART" id="SM00028">
    <property type="entry name" value="TPR"/>
    <property type="match status" value="8"/>
</dbReference>
<dbReference type="GO" id="GO:0006493">
    <property type="term" value="P:protein O-linked glycosylation"/>
    <property type="evidence" value="ECO:0007669"/>
    <property type="project" value="InterPro"/>
</dbReference>
<dbReference type="AlphaFoldDB" id="A0A225DTN0"/>
<accession>A0A225DTN0</accession>
<dbReference type="PROSITE" id="PS50005">
    <property type="entry name" value="TPR"/>
    <property type="match status" value="6"/>
</dbReference>
<dbReference type="Pfam" id="PF13844">
    <property type="entry name" value="Glyco_transf_41"/>
    <property type="match status" value="2"/>
</dbReference>
<evidence type="ECO:0000256" key="3">
    <source>
        <dbReference type="ARBA" id="ARBA00011970"/>
    </source>
</evidence>
<keyword evidence="5" id="KW-0808">Transferase</keyword>
<dbReference type="EC" id="2.4.1.255" evidence="3"/>
<keyword evidence="4" id="KW-0328">Glycosyltransferase</keyword>
<dbReference type="Pfam" id="PF13181">
    <property type="entry name" value="TPR_8"/>
    <property type="match status" value="1"/>
</dbReference>
<dbReference type="SUPFAM" id="SSF48452">
    <property type="entry name" value="TPR-like"/>
    <property type="match status" value="2"/>
</dbReference>
<feature type="repeat" description="TPR" evidence="8">
    <location>
        <begin position="141"/>
        <end position="174"/>
    </location>
</feature>
<reference evidence="12" key="1">
    <citation type="submission" date="2017-06" db="EMBL/GenBank/DDBJ databases">
        <title>Genome analysis of Fimbriiglobus ruber SP5, the first member of the order Planctomycetales with confirmed chitinolytic capability.</title>
        <authorList>
            <person name="Ravin N.V."/>
            <person name="Rakitin A.L."/>
            <person name="Ivanova A.A."/>
            <person name="Beletsky A.V."/>
            <person name="Kulichevskaya I.S."/>
            <person name="Mardanov A.V."/>
            <person name="Dedysh S.N."/>
        </authorList>
    </citation>
    <scope>NUCLEOTIDE SEQUENCE [LARGE SCALE GENOMIC DNA]</scope>
    <source>
        <strain evidence="12">SP5</strain>
    </source>
</reference>
<comment type="similarity">
    <text evidence="2">Belongs to the glycosyltransferase 41 family. O-GlcNAc transferase subfamily.</text>
</comment>
<feature type="repeat" description="TPR" evidence="8">
    <location>
        <begin position="276"/>
        <end position="309"/>
    </location>
</feature>
<dbReference type="Gene3D" id="3.40.50.2000">
    <property type="entry name" value="Glycogen Phosphorylase B"/>
    <property type="match status" value="1"/>
</dbReference>
<feature type="repeat" description="TPR" evidence="8">
    <location>
        <begin position="310"/>
        <end position="343"/>
    </location>
</feature>
<dbReference type="SUPFAM" id="SSF53756">
    <property type="entry name" value="UDP-Glycosyltransferase/glycogen phosphorylase"/>
    <property type="match status" value="1"/>
</dbReference>
<dbReference type="PANTHER" id="PTHR44366">
    <property type="entry name" value="UDP-N-ACETYLGLUCOSAMINE--PEPTIDE N-ACETYLGLUCOSAMINYLTRANSFERASE 110 KDA SUBUNIT"/>
    <property type="match status" value="1"/>
</dbReference>
<sequence>MPPVIPAENPKRDGNLGKKDAHCQTQSTHQKRPQDDGTVTTLYGHAIAHYRNGDYRRAESFCRDVLEREPLHAEAVHLLGALALEAGQAVVALLHLHHSTLLRPGHAPFHHALGEAYRVRGDRSEAEACFQTALRLDPTLAAAHNGLGMILSDQGQLARAAASFRQSLAIKPDQPRALTNLGQVLHRNGDLDGAAACFAGAIRLKPDYAIPHNNLGAVFNEQRKFVEAIVHLRRAIALQPDYPEAHCNLGNIFRNQGDPAAIGCYQEAIRFRPEYVKAHCYLGIALAAWGRRDEALAALQSALKLAPDSVETLENIGHIILQQARWEAAQPVFERVLSLQPDHAEAFANLVRIRELLCDWRTRDADFARLRRDAEERLAGGRRPAITPFNMMTTDWSLDFQLAVARRFSEDIVLGAGPPPAFSFLRSRTGRLRIGYIGGTFHHHALMQLMMGLFGLHDRREFEVFIYSYGPDDGSTYRQRARRDCDQFRDLAGVPTATAARRIYDDGVHILVDLMGHTGGAREEIVALRPAPIQVSYIGFAGTCGASFLDYLISDRTVTPPEMAAGYSERLVLLPNCYLVTDREQEIATAPVRRADYGLPESGFVFTCFNNSYKFEPGIFDVWAKILGQVPGSVLWLYSSGATVERNLRREATARGLASDRIIFAAHETKTKHLARLRLADLFLDTPVVNAHTGACDALWAGLPVLTCPGQTFASRVAASLLTNIGQPELIAATHDEYARRAVDLAQRPNELSRLREKLAANRTTWPLFDTTRVTRHLEQAYRAMWDSYAAGKPPAGIVVSESGDAQVKPNPPL</sequence>
<dbReference type="Pfam" id="PF13414">
    <property type="entry name" value="TPR_11"/>
    <property type="match status" value="1"/>
</dbReference>
<feature type="region of interest" description="Disordered" evidence="9">
    <location>
        <begin position="1"/>
        <end position="38"/>
    </location>
</feature>
<evidence type="ECO:0000259" key="10">
    <source>
        <dbReference type="Pfam" id="PF13844"/>
    </source>
</evidence>
<keyword evidence="6" id="KW-0677">Repeat</keyword>
<gene>
    <name evidence="11" type="ORF">FRUB_02335</name>
</gene>